<reference evidence="1" key="1">
    <citation type="submission" date="2021-11" db="EMBL/GenBank/DDBJ databases">
        <authorList>
            <person name="Rodrigo-Torres L."/>
            <person name="Arahal R. D."/>
            <person name="Lucena T."/>
        </authorList>
    </citation>
    <scope>NUCLEOTIDE SEQUENCE</scope>
    <source>
        <strain evidence="1">CECT 7929</strain>
    </source>
</reference>
<dbReference type="EMBL" id="CAKLDI010000001">
    <property type="protein sequence ID" value="CAH0533352.1"/>
    <property type="molecule type" value="Genomic_DNA"/>
</dbReference>
<comment type="caution">
    <text evidence="1">The sequence shown here is derived from an EMBL/GenBank/DDBJ whole genome shotgun (WGS) entry which is preliminary data.</text>
</comment>
<sequence length="1198" mass="137963">MSDFSQSQIITFDRTQTASITDALLSYQHKLNNHQAFISDGCMAQFDIAFQDISSGEAKFLQIQDSEYADLIVNALNCTPDGGYKRTSISTPERNLCISEVIFFALALEHAQNDAELMAEIRRTAQAIVDFARYQNDTSDMWVDDMRVFGAEALYLMARLNPQDATYLSQFFIPYWDDEHATGYEQMFISLVNENGWSDAMLKAFVWCDNFAFRFSFYGMSWDHYHPEKQPLGEYLQANPDIYPRFKQLIIERFAAQPMLATYEDDDLDEMTPVLSIYQSLFPIFCKFDAEEAQRQMLEAPFMASTLENEAMDLQRTIEASQSTPLCVYAGHIAADNAKEEAREIRETALYRPLGAIKMMNEFILSLPFAKELGHYVNTGEHPEILEQLNNINIWQHSQAHALTLHDVINEASYWPGDNNILRENLHEVLEHLARDLMLESDQFDTEYCNGLISRIRINEEFDSSRHLQNSMIMLRLVDCFYHLLGQQPMPTEVCDLLTGNEEYQAILTEAAYGERYEAASDGNGANAVQSRRLELLLSQFDDMDDKLESEMLDSADKIFQDRSLRAPNTWGDAVTGLGRYSLAAYLLNQDFHARIHDEYTQAQIELLEQGVFQTACQYLLKNARILGNRFHEDDGLTPEQVALIEDYFTADTPQLTQDALIDLFNTYLLRDEINRFSNLYFAKISEKQPSYHFLHDFDDDYQRAVLCFFWLQQLPLPLGKIAARLWHLMVAMAPVKMVHHLAKVHRLDGDELDFDNVLDEIEFYEGLNKQGIDSAFTLACELQENVESYSRASNYLSQVDMVENLLDPNPGMFAQMGVNRSKALLRGLDYIKESVKVNYHFHASLAYPEFNFDLQSDFERALRIFIELNTHSWERVLTQQFKDACLFSGSTQELPEKYKLDIRYHEDLAFSPESDYDKNWSTPTIAQKQGDTNVILITEKGLIAEDGSVRLGHEFILFDDSIDAQTIIGALQQMPSKAERIERLQRAILDYLSPAQESESERTAQEALRYQQVALMMQRYIRENLEPNLDNYGYNYSVGQFLWYIDEPRRKKLLTLLANHSYRGYKVLIENIELGYCALKVRCGQWNLADLLEARRDDYRSEAYAWLMDQLISLDVNRQHLLLWAVKYHRDSLTPALVDMARSGALTSAIPSLYVGQRCKLIDILSESMSAAELCALFAKDNARPVKDRLTKLSQMA</sequence>
<gene>
    <name evidence="1" type="ORF">VST7929_01218</name>
</gene>
<protein>
    <submittedName>
        <fullName evidence="1">Uncharacterized protein</fullName>
    </submittedName>
</protein>
<accession>A0ABN8DVJ4</accession>
<evidence type="ECO:0000313" key="1">
    <source>
        <dbReference type="EMBL" id="CAH0533352.1"/>
    </source>
</evidence>
<keyword evidence="2" id="KW-1185">Reference proteome</keyword>
<dbReference type="Proteomes" id="UP000838672">
    <property type="component" value="Unassembled WGS sequence"/>
</dbReference>
<dbReference type="RefSeq" id="WP_237465740.1">
    <property type="nucleotide sequence ID" value="NZ_CAKLDI010000001.1"/>
</dbReference>
<organism evidence="1 2">
    <name type="scientific">Vibrio stylophorae</name>
    <dbReference type="NCBI Taxonomy" id="659351"/>
    <lineage>
        <taxon>Bacteria</taxon>
        <taxon>Pseudomonadati</taxon>
        <taxon>Pseudomonadota</taxon>
        <taxon>Gammaproteobacteria</taxon>
        <taxon>Vibrionales</taxon>
        <taxon>Vibrionaceae</taxon>
        <taxon>Vibrio</taxon>
    </lineage>
</organism>
<proteinExistence type="predicted"/>
<evidence type="ECO:0000313" key="2">
    <source>
        <dbReference type="Proteomes" id="UP000838672"/>
    </source>
</evidence>
<name>A0ABN8DVJ4_9VIBR</name>